<organism evidence="1 2">
    <name type="scientific">Roseateles oligotrophus</name>
    <dbReference type="NCBI Taxonomy" id="1769250"/>
    <lineage>
        <taxon>Bacteria</taxon>
        <taxon>Pseudomonadati</taxon>
        <taxon>Pseudomonadota</taxon>
        <taxon>Betaproteobacteria</taxon>
        <taxon>Burkholderiales</taxon>
        <taxon>Sphaerotilaceae</taxon>
        <taxon>Roseateles</taxon>
    </lineage>
</organism>
<comment type="caution">
    <text evidence="1">The sequence shown here is derived from an EMBL/GenBank/DDBJ whole genome shotgun (WGS) entry which is preliminary data.</text>
</comment>
<dbReference type="InterPro" id="IPR038763">
    <property type="entry name" value="DHH_sf"/>
</dbReference>
<dbReference type="Gene3D" id="3.10.310.30">
    <property type="match status" value="1"/>
</dbReference>
<sequence length="312" mass="35244">MESAKQKFRLVTRSDFDGLVCAVLLNELQLIDDILFVHPKDMQDGKVPITGRDITTNLPYVAAAHLVFDHHESETVRNTGERPNHIILADAPSAARVVYDHYGGKATFPRISDAMMDAVDKADSAQFSREEILNPSDWPLLNYLMDSRTGLGRFRDFRISNYTLMMDLIKYCADHDIDEILALPDVKERVELYFEQTARAKEQIGRCTTVHGKLAVLDLRREETIWATNRFMIYAMYPQTNISIHVLWGVQKQNTVFATGKSILDRSSRSNVGELMLEYGGGGHHAAGTCQIDNDRADTVLRELIAKINQDG</sequence>
<dbReference type="SUPFAM" id="SSF64182">
    <property type="entry name" value="DHH phosphoesterases"/>
    <property type="match status" value="1"/>
</dbReference>
<accession>A0ABT2YDU0</accession>
<reference evidence="1 2" key="1">
    <citation type="submission" date="2021-11" db="EMBL/GenBank/DDBJ databases">
        <authorList>
            <person name="Liang Q."/>
            <person name="Mou H."/>
            <person name="Liu Z."/>
        </authorList>
    </citation>
    <scope>NUCLEOTIDE SEQUENCE [LARGE SCALE GENOMIC DNA]</scope>
    <source>
        <strain evidence="1 2">CHU3</strain>
    </source>
</reference>
<dbReference type="PIRSF" id="PIRSF028235">
    <property type="entry name" value="UCP028235"/>
    <property type="match status" value="1"/>
</dbReference>
<evidence type="ECO:0000313" key="2">
    <source>
        <dbReference type="Proteomes" id="UP001209701"/>
    </source>
</evidence>
<protein>
    <submittedName>
        <fullName evidence="1">Exopolyphosphatase</fullName>
    </submittedName>
</protein>
<gene>
    <name evidence="1" type="ORF">LNV07_08940</name>
</gene>
<proteinExistence type="predicted"/>
<keyword evidence="2" id="KW-1185">Reference proteome</keyword>
<evidence type="ECO:0000313" key="1">
    <source>
        <dbReference type="EMBL" id="MCV2368220.1"/>
    </source>
</evidence>
<dbReference type="EMBL" id="JAJIRN010000003">
    <property type="protein sequence ID" value="MCV2368220.1"/>
    <property type="molecule type" value="Genomic_DNA"/>
</dbReference>
<dbReference type="Proteomes" id="UP001209701">
    <property type="component" value="Unassembled WGS sequence"/>
</dbReference>
<name>A0ABT2YDU0_9BURK</name>
<dbReference type="InterPro" id="IPR016877">
    <property type="entry name" value="UCP028235"/>
</dbReference>
<dbReference type="RefSeq" id="WP_263570811.1">
    <property type="nucleotide sequence ID" value="NZ_JAJIRN010000003.1"/>
</dbReference>